<dbReference type="SUPFAM" id="SSF64484">
    <property type="entry name" value="beta and beta-prime subunits of DNA dependent RNA-polymerase"/>
    <property type="match status" value="1"/>
</dbReference>
<comment type="caution">
    <text evidence="1">The sequence shown here is derived from an EMBL/GenBank/DDBJ whole genome shotgun (WGS) entry which is preliminary data.</text>
</comment>
<dbReference type="AlphaFoldDB" id="A0AAV0AYM3"/>
<reference evidence="1" key="1">
    <citation type="submission" date="2022-06" db="EMBL/GenBank/DDBJ databases">
        <authorList>
            <consortium name="SYNGENTA / RWTH Aachen University"/>
        </authorList>
    </citation>
    <scope>NUCLEOTIDE SEQUENCE</scope>
</reference>
<keyword evidence="2" id="KW-1185">Reference proteome</keyword>
<evidence type="ECO:0000313" key="2">
    <source>
        <dbReference type="Proteomes" id="UP001153365"/>
    </source>
</evidence>
<evidence type="ECO:0000313" key="1">
    <source>
        <dbReference type="EMBL" id="CAH7675557.1"/>
    </source>
</evidence>
<sequence>MQSSEVEKDDEDDNQVDEGVFLQEIDQMLGSILLRGVKGIQRVFMLLHKVNFIGPDGEFDRKSEWFLEINGINLKQVLLVDGVDPAWTVSNNCVEIMTVL</sequence>
<protein>
    <submittedName>
        <fullName evidence="1">Uncharacterized protein</fullName>
    </submittedName>
</protein>
<accession>A0AAV0AYM3</accession>
<gene>
    <name evidence="1" type="ORF">PPACK8108_LOCUS10575</name>
</gene>
<organism evidence="1 2">
    <name type="scientific">Phakopsora pachyrhizi</name>
    <name type="common">Asian soybean rust disease fungus</name>
    <dbReference type="NCBI Taxonomy" id="170000"/>
    <lineage>
        <taxon>Eukaryota</taxon>
        <taxon>Fungi</taxon>
        <taxon>Dikarya</taxon>
        <taxon>Basidiomycota</taxon>
        <taxon>Pucciniomycotina</taxon>
        <taxon>Pucciniomycetes</taxon>
        <taxon>Pucciniales</taxon>
        <taxon>Phakopsoraceae</taxon>
        <taxon>Phakopsora</taxon>
    </lineage>
</organism>
<name>A0AAV0AYM3_PHAPC</name>
<dbReference type="Proteomes" id="UP001153365">
    <property type="component" value="Unassembled WGS sequence"/>
</dbReference>
<proteinExistence type="predicted"/>
<dbReference type="EMBL" id="CALTRL010002359">
    <property type="protein sequence ID" value="CAH7675557.1"/>
    <property type="molecule type" value="Genomic_DNA"/>
</dbReference>